<dbReference type="AlphaFoldDB" id="X1APR1"/>
<comment type="caution">
    <text evidence="2">The sequence shown here is derived from an EMBL/GenBank/DDBJ whole genome shotgun (WGS) entry which is preliminary data.</text>
</comment>
<keyword evidence="1" id="KW-0472">Membrane</keyword>
<proteinExistence type="predicted"/>
<feature type="transmembrane region" description="Helical" evidence="1">
    <location>
        <begin position="24"/>
        <end position="46"/>
    </location>
</feature>
<name>X1APR1_9ZZZZ</name>
<evidence type="ECO:0000313" key="2">
    <source>
        <dbReference type="EMBL" id="GAG71357.1"/>
    </source>
</evidence>
<protein>
    <submittedName>
        <fullName evidence="2">Uncharacterized protein</fullName>
    </submittedName>
</protein>
<evidence type="ECO:0000256" key="1">
    <source>
        <dbReference type="SAM" id="Phobius"/>
    </source>
</evidence>
<gene>
    <name evidence="2" type="ORF">S01H4_15744</name>
</gene>
<accession>X1APR1</accession>
<feature type="non-terminal residue" evidence="2">
    <location>
        <position position="69"/>
    </location>
</feature>
<keyword evidence="1" id="KW-1133">Transmembrane helix</keyword>
<keyword evidence="1" id="KW-0812">Transmembrane</keyword>
<organism evidence="2">
    <name type="scientific">marine sediment metagenome</name>
    <dbReference type="NCBI Taxonomy" id="412755"/>
    <lineage>
        <taxon>unclassified sequences</taxon>
        <taxon>metagenomes</taxon>
        <taxon>ecological metagenomes</taxon>
    </lineage>
</organism>
<sequence length="69" mass="8562">MEKKEPERKVTFFMSLKFFYDYKITLIITASWFIIYYILSVFWGLFNDLNFLYSFMRNINTYLVIPMVF</sequence>
<dbReference type="EMBL" id="BART01006899">
    <property type="protein sequence ID" value="GAG71357.1"/>
    <property type="molecule type" value="Genomic_DNA"/>
</dbReference>
<reference evidence="2" key="1">
    <citation type="journal article" date="2014" name="Front. Microbiol.">
        <title>High frequency of phylogenetically diverse reductive dehalogenase-homologous genes in deep subseafloor sedimentary metagenomes.</title>
        <authorList>
            <person name="Kawai M."/>
            <person name="Futagami T."/>
            <person name="Toyoda A."/>
            <person name="Takaki Y."/>
            <person name="Nishi S."/>
            <person name="Hori S."/>
            <person name="Arai W."/>
            <person name="Tsubouchi T."/>
            <person name="Morono Y."/>
            <person name="Uchiyama I."/>
            <person name="Ito T."/>
            <person name="Fujiyama A."/>
            <person name="Inagaki F."/>
            <person name="Takami H."/>
        </authorList>
    </citation>
    <scope>NUCLEOTIDE SEQUENCE</scope>
    <source>
        <strain evidence="2">Expedition CK06-06</strain>
    </source>
</reference>